<reference evidence="1" key="1">
    <citation type="journal article" date="2015" name="Nature">
        <title>Complex archaea that bridge the gap between prokaryotes and eukaryotes.</title>
        <authorList>
            <person name="Spang A."/>
            <person name="Saw J.H."/>
            <person name="Jorgensen S.L."/>
            <person name="Zaremba-Niedzwiedzka K."/>
            <person name="Martijn J."/>
            <person name="Lind A.E."/>
            <person name="van Eijk R."/>
            <person name="Schleper C."/>
            <person name="Guy L."/>
            <person name="Ettema T.J."/>
        </authorList>
    </citation>
    <scope>NUCLEOTIDE SEQUENCE</scope>
</reference>
<protein>
    <submittedName>
        <fullName evidence="1">Uncharacterized protein</fullName>
    </submittedName>
</protein>
<comment type="caution">
    <text evidence="1">The sequence shown here is derived from an EMBL/GenBank/DDBJ whole genome shotgun (WGS) entry which is preliminary data.</text>
</comment>
<proteinExistence type="predicted"/>
<dbReference type="EMBL" id="LAZR01039799">
    <property type="protein sequence ID" value="KKL16104.1"/>
    <property type="molecule type" value="Genomic_DNA"/>
</dbReference>
<evidence type="ECO:0000313" key="1">
    <source>
        <dbReference type="EMBL" id="KKL16104.1"/>
    </source>
</evidence>
<dbReference type="AlphaFoldDB" id="A0A0F9B2D0"/>
<organism evidence="1">
    <name type="scientific">marine sediment metagenome</name>
    <dbReference type="NCBI Taxonomy" id="412755"/>
    <lineage>
        <taxon>unclassified sequences</taxon>
        <taxon>metagenomes</taxon>
        <taxon>ecological metagenomes</taxon>
    </lineage>
</organism>
<gene>
    <name evidence="1" type="ORF">LCGC14_2498950</name>
</gene>
<name>A0A0F9B2D0_9ZZZZ</name>
<sequence length="88" mass="9251">MTDPRTAYGLQVEARVTGPYSTLPAKRDGTGNDGGTIDRAIIAHTEDGREVMIGEVWAAGHGRGGMKIRIDAAAVAQGIVDTLNERSS</sequence>
<accession>A0A0F9B2D0</accession>